<feature type="transmembrane region" description="Helical" evidence="7">
    <location>
        <begin position="133"/>
        <end position="150"/>
    </location>
</feature>
<dbReference type="PANTHER" id="PTHR21624:SF1">
    <property type="entry name" value="ALKYLGLYCEROL MONOOXYGENASE"/>
    <property type="match status" value="1"/>
</dbReference>
<comment type="subcellular location">
    <subcellularLocation>
        <location evidence="1">Endomembrane system</location>
        <topology evidence="1">Multi-pass membrane protein</topology>
    </subcellularLocation>
</comment>
<dbReference type="EMBL" id="BMXT01000002">
    <property type="protein sequence ID" value="GGY29979.1"/>
    <property type="molecule type" value="Genomic_DNA"/>
</dbReference>
<evidence type="ECO:0000256" key="3">
    <source>
        <dbReference type="ARBA" id="ARBA00022989"/>
    </source>
</evidence>
<evidence type="ECO:0000256" key="2">
    <source>
        <dbReference type="ARBA" id="ARBA00022692"/>
    </source>
</evidence>
<evidence type="ECO:0000313" key="9">
    <source>
        <dbReference type="EMBL" id="GGY29979.1"/>
    </source>
</evidence>
<evidence type="ECO:0000256" key="7">
    <source>
        <dbReference type="SAM" id="Phobius"/>
    </source>
</evidence>
<evidence type="ECO:0000256" key="4">
    <source>
        <dbReference type="ARBA" id="ARBA00023002"/>
    </source>
</evidence>
<dbReference type="Pfam" id="PF04116">
    <property type="entry name" value="FA_hydroxylase"/>
    <property type="match status" value="1"/>
</dbReference>
<feature type="transmembrane region" description="Helical" evidence="7">
    <location>
        <begin position="81"/>
        <end position="98"/>
    </location>
</feature>
<dbReference type="InterPro" id="IPR051689">
    <property type="entry name" value="Sterol_desaturase/TMEM195"/>
</dbReference>
<keyword evidence="5" id="KW-0443">Lipid metabolism</keyword>
<sequence length="369" mass="41503">MFDLSQCWAHGVSWLSAHAVVPLLTVLHLDGLAGDPNDIAASLMIAALQVGIIGFLFRPLETWFPAEKWTDRKLTLVDRNYTLLMLLGIFPLFTYLVLTPFSHLFGGVDSATSSTGSPLALTHWVPWFNQHPFVLFATYYVVYDFVYYWMHRTQHAIPWWWALHSMHHSTRQMSCWTNDRGSLVDGFIQSMILATVGLVIGVDPDQFAWLMLIGELVQNFSHTNTRIGFGRVFERVFVDPKFHRLHHMLVDPERPTLHICNYGQVLSIWDVLFGTSLYGLAPRPTGVGDPVVDADNDHGLVGLHWAALKRFWGAVRCIEGWRPGEVAFGEGYRPIPVSQLDLHAFEHKPSVAVLAEANLASTATSAEVA</sequence>
<feature type="domain" description="Fatty acid hydroxylase" evidence="8">
    <location>
        <begin position="137"/>
        <end position="275"/>
    </location>
</feature>
<organism evidence="9 10">
    <name type="scientific">Rhodanobacter panaciterrae</name>
    <dbReference type="NCBI Taxonomy" id="490572"/>
    <lineage>
        <taxon>Bacteria</taxon>
        <taxon>Pseudomonadati</taxon>
        <taxon>Pseudomonadota</taxon>
        <taxon>Gammaproteobacteria</taxon>
        <taxon>Lysobacterales</taxon>
        <taxon>Rhodanobacteraceae</taxon>
        <taxon>Rhodanobacter</taxon>
    </lineage>
</organism>
<dbReference type="InterPro" id="IPR006694">
    <property type="entry name" value="Fatty_acid_hydroxylase"/>
</dbReference>
<evidence type="ECO:0000256" key="1">
    <source>
        <dbReference type="ARBA" id="ARBA00004127"/>
    </source>
</evidence>
<comment type="caution">
    <text evidence="9">The sequence shown here is derived from an EMBL/GenBank/DDBJ whole genome shotgun (WGS) entry which is preliminary data.</text>
</comment>
<proteinExistence type="predicted"/>
<keyword evidence="3 7" id="KW-1133">Transmembrane helix</keyword>
<keyword evidence="10" id="KW-1185">Reference proteome</keyword>
<evidence type="ECO:0000256" key="6">
    <source>
        <dbReference type="ARBA" id="ARBA00023136"/>
    </source>
</evidence>
<reference evidence="10" key="1">
    <citation type="journal article" date="2019" name="Int. J. Syst. Evol. Microbiol.">
        <title>The Global Catalogue of Microorganisms (GCM) 10K type strain sequencing project: providing services to taxonomists for standard genome sequencing and annotation.</title>
        <authorList>
            <consortium name="The Broad Institute Genomics Platform"/>
            <consortium name="The Broad Institute Genome Sequencing Center for Infectious Disease"/>
            <person name="Wu L."/>
            <person name="Ma J."/>
        </authorList>
    </citation>
    <scope>NUCLEOTIDE SEQUENCE [LARGE SCALE GENOMIC DNA]</scope>
    <source>
        <strain evidence="10">KCTC 22232</strain>
    </source>
</reference>
<accession>A0ABQ3A1T9</accession>
<evidence type="ECO:0000259" key="8">
    <source>
        <dbReference type="Pfam" id="PF04116"/>
    </source>
</evidence>
<name>A0ABQ3A1T9_9GAMM</name>
<keyword evidence="2 7" id="KW-0812">Transmembrane</keyword>
<feature type="transmembrane region" description="Helical" evidence="7">
    <location>
        <begin position="7"/>
        <end position="27"/>
    </location>
</feature>
<dbReference type="RefSeq" id="WP_189441474.1">
    <property type="nucleotide sequence ID" value="NZ_BMXT01000002.1"/>
</dbReference>
<feature type="transmembrane region" description="Helical" evidence="7">
    <location>
        <begin position="39"/>
        <end position="60"/>
    </location>
</feature>
<dbReference type="PANTHER" id="PTHR21624">
    <property type="entry name" value="STEROL DESATURASE-RELATED PROTEIN"/>
    <property type="match status" value="1"/>
</dbReference>
<gene>
    <name evidence="9" type="ORF">GCM10008098_24280</name>
</gene>
<keyword evidence="4" id="KW-0560">Oxidoreductase</keyword>
<protein>
    <submittedName>
        <fullName evidence="9">C-5 sterol desaturase</fullName>
    </submittedName>
</protein>
<dbReference type="Proteomes" id="UP000621898">
    <property type="component" value="Unassembled WGS sequence"/>
</dbReference>
<keyword evidence="6 7" id="KW-0472">Membrane</keyword>
<evidence type="ECO:0000313" key="10">
    <source>
        <dbReference type="Proteomes" id="UP000621898"/>
    </source>
</evidence>
<evidence type="ECO:0000256" key="5">
    <source>
        <dbReference type="ARBA" id="ARBA00023098"/>
    </source>
</evidence>